<name>A0A2T0WFC2_9RHOB</name>
<protein>
    <recommendedName>
        <fullName evidence="3">STAS domain-containing protein</fullName>
    </recommendedName>
</protein>
<gene>
    <name evidence="1" type="ORF">CLV74_11626</name>
</gene>
<evidence type="ECO:0000313" key="2">
    <source>
        <dbReference type="Proteomes" id="UP000238392"/>
    </source>
</evidence>
<evidence type="ECO:0000313" key="1">
    <source>
        <dbReference type="EMBL" id="PRY85372.1"/>
    </source>
</evidence>
<organism evidence="1 2">
    <name type="scientific">Donghicola tyrosinivorans</name>
    <dbReference type="NCBI Taxonomy" id="1652492"/>
    <lineage>
        <taxon>Bacteria</taxon>
        <taxon>Pseudomonadati</taxon>
        <taxon>Pseudomonadota</taxon>
        <taxon>Alphaproteobacteria</taxon>
        <taxon>Rhodobacterales</taxon>
        <taxon>Roseobacteraceae</taxon>
        <taxon>Donghicola</taxon>
    </lineage>
</organism>
<dbReference type="AlphaFoldDB" id="A0A2T0WFC2"/>
<comment type="caution">
    <text evidence="1">The sequence shown here is derived from an EMBL/GenBank/DDBJ whole genome shotgun (WGS) entry which is preliminary data.</text>
</comment>
<keyword evidence="2" id="KW-1185">Reference proteome</keyword>
<proteinExistence type="predicted"/>
<sequence>MADNTIKVSTDYETGLDDLDALRADLARLETSEGINLDVSVDDTTNEAVLFGLVQLLTAALHHKAITASAVQDTLKAIPRLAQAFEKAGVPMNELAASSN</sequence>
<accession>A0A2T0WFC2</accession>
<dbReference type="RefSeq" id="WP_106267580.1">
    <property type="nucleotide sequence ID" value="NZ_PVTQ01000016.1"/>
</dbReference>
<reference evidence="1 2" key="1">
    <citation type="submission" date="2018-03" db="EMBL/GenBank/DDBJ databases">
        <title>Genomic Encyclopedia of Archaeal and Bacterial Type Strains, Phase II (KMG-II): from individual species to whole genera.</title>
        <authorList>
            <person name="Goeker M."/>
        </authorList>
    </citation>
    <scope>NUCLEOTIDE SEQUENCE [LARGE SCALE GENOMIC DNA]</scope>
    <source>
        <strain evidence="1 2">DSM 100212</strain>
    </source>
</reference>
<dbReference type="Proteomes" id="UP000238392">
    <property type="component" value="Unassembled WGS sequence"/>
</dbReference>
<evidence type="ECO:0008006" key="3">
    <source>
        <dbReference type="Google" id="ProtNLM"/>
    </source>
</evidence>
<dbReference type="EMBL" id="PVTQ01000016">
    <property type="protein sequence ID" value="PRY85372.1"/>
    <property type="molecule type" value="Genomic_DNA"/>
</dbReference>